<dbReference type="InterPro" id="IPR017452">
    <property type="entry name" value="GPCR_Rhodpsn_7TM"/>
</dbReference>
<gene>
    <name evidence="8" type="ORF">PEVE_00027601</name>
</gene>
<keyword evidence="2" id="KW-1003">Cell membrane</keyword>
<dbReference type="PROSITE" id="PS50262">
    <property type="entry name" value="G_PROTEIN_RECEP_F1_2"/>
    <property type="match status" value="1"/>
</dbReference>
<dbReference type="EMBL" id="CALNXI010000038">
    <property type="protein sequence ID" value="CAH3016292.1"/>
    <property type="molecule type" value="Genomic_DNA"/>
</dbReference>
<evidence type="ECO:0000256" key="3">
    <source>
        <dbReference type="ARBA" id="ARBA00022692"/>
    </source>
</evidence>
<accession>A0ABN8LKZ1</accession>
<feature type="transmembrane region" description="Helical" evidence="6">
    <location>
        <begin position="239"/>
        <end position="259"/>
    </location>
</feature>
<comment type="subcellular location">
    <subcellularLocation>
        <location evidence="1">Cell membrane</location>
        <topology evidence="1">Multi-pass membrane protein</topology>
    </subcellularLocation>
</comment>
<feature type="domain" description="G-protein coupled receptors family 1 profile" evidence="7">
    <location>
        <begin position="51"/>
        <end position="291"/>
    </location>
</feature>
<keyword evidence="4 6" id="KW-1133">Transmembrane helix</keyword>
<dbReference type="Pfam" id="PF00001">
    <property type="entry name" value="7tm_1"/>
    <property type="match status" value="2"/>
</dbReference>
<feature type="transmembrane region" description="Helical" evidence="6">
    <location>
        <begin position="71"/>
        <end position="95"/>
    </location>
</feature>
<dbReference type="PRINTS" id="PR00237">
    <property type="entry name" value="GPCRRHODOPSN"/>
</dbReference>
<dbReference type="Gene3D" id="1.20.1070.10">
    <property type="entry name" value="Rhodopsin 7-helix transmembrane proteins"/>
    <property type="match status" value="1"/>
</dbReference>
<dbReference type="Proteomes" id="UP001159427">
    <property type="component" value="Unassembled WGS sequence"/>
</dbReference>
<dbReference type="InterPro" id="IPR000276">
    <property type="entry name" value="GPCR_Rhodpsn"/>
</dbReference>
<evidence type="ECO:0000256" key="4">
    <source>
        <dbReference type="ARBA" id="ARBA00022989"/>
    </source>
</evidence>
<name>A0ABN8LKZ1_9CNID</name>
<sequence length="314" mass="35222">MAVRNFTKDINQKEIEELLCSSQMNITGEVHNQLIFLSVFNTFLSCTAILGNTLILVALRRESSIGSSSKLLYRSLAISDLCVGVMAEPADIVYLMSVVNSKNNICSYANAVSFFTGYILCSVSLATLTSISVDRLLALLLGLRYRQIVTLKRTYIAIDGLWISSIAGTSVFYWYPAAGAWLLYICLPLCLVITASVYTKIFLTLRRNQIQVQSHVSQAIPNQASPLNIARYRRAVTSALWIQFTLVVCYLPYGLAVALTPQTWFSLSFYLARQFTVTLAYLNSSLNPLLYCWKIKEIRRAVKDTIIQIFCSSY</sequence>
<dbReference type="SUPFAM" id="SSF81321">
    <property type="entry name" value="Family A G protein-coupled receptor-like"/>
    <property type="match status" value="1"/>
</dbReference>
<feature type="transmembrane region" description="Helical" evidence="6">
    <location>
        <begin position="115"/>
        <end position="143"/>
    </location>
</feature>
<keyword evidence="5 6" id="KW-0472">Membrane</keyword>
<organism evidence="8 9">
    <name type="scientific">Porites evermanni</name>
    <dbReference type="NCBI Taxonomy" id="104178"/>
    <lineage>
        <taxon>Eukaryota</taxon>
        <taxon>Metazoa</taxon>
        <taxon>Cnidaria</taxon>
        <taxon>Anthozoa</taxon>
        <taxon>Hexacorallia</taxon>
        <taxon>Scleractinia</taxon>
        <taxon>Fungiina</taxon>
        <taxon>Poritidae</taxon>
        <taxon>Porites</taxon>
    </lineage>
</organism>
<evidence type="ECO:0000256" key="2">
    <source>
        <dbReference type="ARBA" id="ARBA00022475"/>
    </source>
</evidence>
<comment type="caution">
    <text evidence="8">The sequence shown here is derived from an EMBL/GenBank/DDBJ whole genome shotgun (WGS) entry which is preliminary data.</text>
</comment>
<feature type="transmembrane region" description="Helical" evidence="6">
    <location>
        <begin position="181"/>
        <end position="203"/>
    </location>
</feature>
<feature type="transmembrane region" description="Helical" evidence="6">
    <location>
        <begin position="271"/>
        <end position="293"/>
    </location>
</feature>
<feature type="transmembrane region" description="Helical" evidence="6">
    <location>
        <begin position="34"/>
        <end position="59"/>
    </location>
</feature>
<evidence type="ECO:0000313" key="8">
    <source>
        <dbReference type="EMBL" id="CAH3016292.1"/>
    </source>
</evidence>
<evidence type="ECO:0000256" key="1">
    <source>
        <dbReference type="ARBA" id="ARBA00004651"/>
    </source>
</evidence>
<evidence type="ECO:0000256" key="6">
    <source>
        <dbReference type="SAM" id="Phobius"/>
    </source>
</evidence>
<dbReference type="CDD" id="cd00637">
    <property type="entry name" value="7tm_classA_rhodopsin-like"/>
    <property type="match status" value="1"/>
</dbReference>
<evidence type="ECO:0000313" key="9">
    <source>
        <dbReference type="Proteomes" id="UP001159427"/>
    </source>
</evidence>
<reference evidence="8 9" key="1">
    <citation type="submission" date="2022-05" db="EMBL/GenBank/DDBJ databases">
        <authorList>
            <consortium name="Genoscope - CEA"/>
            <person name="William W."/>
        </authorList>
    </citation>
    <scope>NUCLEOTIDE SEQUENCE [LARGE SCALE GENOMIC DNA]</scope>
</reference>
<evidence type="ECO:0000256" key="5">
    <source>
        <dbReference type="ARBA" id="ARBA00023136"/>
    </source>
</evidence>
<protein>
    <recommendedName>
        <fullName evidence="7">G-protein coupled receptors family 1 profile domain-containing protein</fullName>
    </recommendedName>
</protein>
<keyword evidence="9" id="KW-1185">Reference proteome</keyword>
<keyword evidence="3 6" id="KW-0812">Transmembrane</keyword>
<proteinExistence type="predicted"/>
<evidence type="ECO:0000259" key="7">
    <source>
        <dbReference type="PROSITE" id="PS50262"/>
    </source>
</evidence>
<dbReference type="PANTHER" id="PTHR22750">
    <property type="entry name" value="G-PROTEIN COUPLED RECEPTOR"/>
    <property type="match status" value="1"/>
</dbReference>